<name>F4KMK6_PORAD</name>
<sequence length="199" mass="22912">MRHIKFAFTIVACLLTACAPVSTNLDHQKKFDSEITRVDSIAIILAEIRALDQGIRDNSSLFLANSRAFNLHTDSLCFSKAIWVIEHYGYIKNLGKYNDSFGYLLEALPAVLLHNPQRLIEPHTYDLLKREVEAGRLPAEFVATLLDKYYVMKEKRTLYFSGFRQWLQQPYPQKRDQALSDSLRQDLGLPVLPDSLFVY</sequence>
<dbReference type="PROSITE" id="PS51257">
    <property type="entry name" value="PROKAR_LIPOPROTEIN"/>
    <property type="match status" value="1"/>
</dbReference>
<organism evidence="2 3">
    <name type="scientific">Porphyromonas asaccharolytica (strain ATCC 25260 / DSM 20707 / BCRC 10618 / CCUG 7834 / JCM 6326 / LMG 13178 / VPI 4198 / B440)</name>
    <name type="common">Bacteroides asaccharolyticus</name>
    <dbReference type="NCBI Taxonomy" id="879243"/>
    <lineage>
        <taxon>Bacteria</taxon>
        <taxon>Pseudomonadati</taxon>
        <taxon>Bacteroidota</taxon>
        <taxon>Bacteroidia</taxon>
        <taxon>Bacteroidales</taxon>
        <taxon>Porphyromonadaceae</taxon>
        <taxon>Porphyromonas</taxon>
    </lineage>
</organism>
<dbReference type="EMBL" id="CP002689">
    <property type="protein sequence ID" value="AEE13305.1"/>
    <property type="molecule type" value="Genomic_DNA"/>
</dbReference>
<gene>
    <name evidence="2" type="ordered locus">Poras_1366</name>
</gene>
<feature type="signal peptide" evidence="1">
    <location>
        <begin position="1"/>
        <end position="23"/>
    </location>
</feature>
<accession>F4KMK6</accession>
<keyword evidence="1" id="KW-0732">Signal</keyword>
<dbReference type="Proteomes" id="UP000006545">
    <property type="component" value="Chromosome"/>
</dbReference>
<dbReference type="HOGENOM" id="CLU_1371123_0_0_10"/>
<dbReference type="AlphaFoldDB" id="F4KMK6"/>
<feature type="chain" id="PRO_5003309950" description="Lipoprotein" evidence="1">
    <location>
        <begin position="24"/>
        <end position="199"/>
    </location>
</feature>
<protein>
    <recommendedName>
        <fullName evidence="4">Lipoprotein</fullName>
    </recommendedName>
</protein>
<keyword evidence="3" id="KW-1185">Reference proteome</keyword>
<proteinExistence type="predicted"/>
<evidence type="ECO:0008006" key="4">
    <source>
        <dbReference type="Google" id="ProtNLM"/>
    </source>
</evidence>
<dbReference type="eggNOG" id="ENOG5033ATH">
    <property type="taxonomic scope" value="Bacteria"/>
</dbReference>
<evidence type="ECO:0000313" key="3">
    <source>
        <dbReference type="Proteomes" id="UP000006545"/>
    </source>
</evidence>
<reference evidence="3" key="1">
    <citation type="submission" date="2011-04" db="EMBL/GenBank/DDBJ databases">
        <title>The complete genome of Porphyromonas asaccharolytica DSM 20707.</title>
        <authorList>
            <person name="Lucas S."/>
            <person name="Han J."/>
            <person name="Lapidus A."/>
            <person name="Bruce D."/>
            <person name="Goodwin L."/>
            <person name="Pitluck S."/>
            <person name="Peters L."/>
            <person name="Kyrpides N."/>
            <person name="Mavromatis K."/>
            <person name="Ivanova N."/>
            <person name="Ovchinnikova G."/>
            <person name="Pagani I."/>
            <person name="Lu M."/>
            <person name="Detter J.C."/>
            <person name="Tapia R."/>
            <person name="Han C."/>
            <person name="Land M."/>
            <person name="Hauser L."/>
            <person name="Markowitz V."/>
            <person name="Cheng J.-F."/>
            <person name="Hugenholtz P."/>
            <person name="Woyke T."/>
            <person name="Wu D."/>
            <person name="Gronow S."/>
            <person name="Wellnitz S."/>
            <person name="Brambilla E."/>
            <person name="Klenk H.-P."/>
            <person name="Eisen J.A."/>
        </authorList>
    </citation>
    <scope>NUCLEOTIDE SEQUENCE [LARGE SCALE GENOMIC DNA]</scope>
    <source>
        <strain evidence="3">ATCC 25260 / DSM 20707 / VPI 4198</strain>
    </source>
</reference>
<evidence type="ECO:0000256" key="1">
    <source>
        <dbReference type="SAM" id="SignalP"/>
    </source>
</evidence>
<dbReference type="KEGG" id="pah:Poras_1366"/>
<evidence type="ECO:0000313" key="2">
    <source>
        <dbReference type="EMBL" id="AEE13305.1"/>
    </source>
</evidence>